<comment type="caution">
    <text evidence="1">The sequence shown here is derived from an EMBL/GenBank/DDBJ whole genome shotgun (WGS) entry which is preliminary data.</text>
</comment>
<reference evidence="1 2" key="1">
    <citation type="journal article" date="2021" name="Chemosphere">
        <title>Bioballs carrying a syntrophic Rhodococcus and Mycolicibacterium consortium for simultaneous sorption and biodegradation of fuel oil in contaminated freshwater.</title>
        <authorList>
            <person name="Naloka K."/>
            <person name="Polrit D."/>
            <person name="Muangchinda C."/>
            <person name="Thoetkiattikul H."/>
            <person name="Pinyakong O."/>
        </authorList>
    </citation>
    <scope>NUCLEOTIDE SEQUENCE [LARGE SCALE GENOMIC DNA]</scope>
    <source>
        <strain evidence="1 2">J101</strain>
    </source>
</reference>
<evidence type="ECO:0000313" key="1">
    <source>
        <dbReference type="EMBL" id="MDZ5088742.1"/>
    </source>
</evidence>
<sequence length="100" mass="10427">MNDARPQPVSYGPATFVAALVNILIVEVALWLTVPWIALAVFVVPLLVVVVDVVVAAILTSRSGTLSQVGRGMLIGLIAAPATLVVFLPGFFLAQAFGLV</sequence>
<dbReference type="Proteomes" id="UP001289645">
    <property type="component" value="Unassembled WGS sequence"/>
</dbReference>
<keyword evidence="2" id="KW-1185">Reference proteome</keyword>
<name>A0ACC6MP09_MYCPF</name>
<evidence type="ECO:0000313" key="2">
    <source>
        <dbReference type="Proteomes" id="UP001289645"/>
    </source>
</evidence>
<proteinExistence type="predicted"/>
<dbReference type="EMBL" id="JAOXLN010000038">
    <property type="protein sequence ID" value="MDZ5088742.1"/>
    <property type="molecule type" value="Genomic_DNA"/>
</dbReference>
<protein>
    <submittedName>
        <fullName evidence="1">Uncharacterized protein</fullName>
    </submittedName>
</protein>
<organism evidence="1 2">
    <name type="scientific">Mycolicibacterium parafortuitum</name>
    <name type="common">Mycobacterium parafortuitum</name>
    <dbReference type="NCBI Taxonomy" id="39692"/>
    <lineage>
        <taxon>Bacteria</taxon>
        <taxon>Bacillati</taxon>
        <taxon>Actinomycetota</taxon>
        <taxon>Actinomycetes</taxon>
        <taxon>Mycobacteriales</taxon>
        <taxon>Mycobacteriaceae</taxon>
        <taxon>Mycolicibacterium</taxon>
    </lineage>
</organism>
<gene>
    <name evidence="1" type="ORF">OHX15_25385</name>
</gene>
<accession>A0ACC6MP09</accession>